<gene>
    <name evidence="1" type="ORF">KPSA3_04722</name>
</gene>
<organism evidence="1 2">
    <name type="scientific">Pseudomonas syringae pv. actinidiae</name>
    <dbReference type="NCBI Taxonomy" id="103796"/>
    <lineage>
        <taxon>Bacteria</taxon>
        <taxon>Pseudomonadati</taxon>
        <taxon>Pseudomonadota</taxon>
        <taxon>Gammaproteobacteria</taxon>
        <taxon>Pseudomonadales</taxon>
        <taxon>Pseudomonadaceae</taxon>
        <taxon>Pseudomonas</taxon>
        <taxon>Pseudomonas syringae</taxon>
    </lineage>
</organism>
<reference evidence="1 2" key="1">
    <citation type="submission" date="2018-04" db="EMBL/GenBank/DDBJ databases">
        <title>Draft genome sequence of Pseudomonas syringae pv. actinidiae biovar 3 strains isolated from kiwifruit in Kagawa prefecture.</title>
        <authorList>
            <person name="Tabuchi M."/>
            <person name="Saito M."/>
            <person name="Fujiwara S."/>
            <person name="Sasa N."/>
            <person name="Akimitsu K."/>
            <person name="Gomi K."/>
            <person name="Konishi-Sugita S."/>
            <person name="Hamano K."/>
            <person name="Kataoka I."/>
        </authorList>
    </citation>
    <scope>NUCLEOTIDE SEQUENCE [LARGE SCALE GENOMIC DNA]</scope>
    <source>
        <strain evidence="1 2">MAFF212211</strain>
    </source>
</reference>
<dbReference type="AlphaFoldDB" id="A0AAN4Q7Q3"/>
<accession>A0AAN4Q7Q3</accession>
<dbReference type="EMBL" id="BGKA01000176">
    <property type="protein sequence ID" value="GBH18731.1"/>
    <property type="molecule type" value="Genomic_DNA"/>
</dbReference>
<sequence length="38" mass="4559">MSGDSFYRLEFQKFLESEMQLELKQILFQGLQVYQNLG</sequence>
<dbReference type="Proteomes" id="UP000248291">
    <property type="component" value="Unassembled WGS sequence"/>
</dbReference>
<proteinExistence type="predicted"/>
<evidence type="ECO:0000313" key="1">
    <source>
        <dbReference type="EMBL" id="GBH18731.1"/>
    </source>
</evidence>
<protein>
    <submittedName>
        <fullName evidence="1">Uncharacterized protein</fullName>
    </submittedName>
</protein>
<evidence type="ECO:0000313" key="2">
    <source>
        <dbReference type="Proteomes" id="UP000248291"/>
    </source>
</evidence>
<name>A0AAN4Q7Q3_PSESF</name>
<comment type="caution">
    <text evidence="1">The sequence shown here is derived from an EMBL/GenBank/DDBJ whole genome shotgun (WGS) entry which is preliminary data.</text>
</comment>